<organism evidence="2 3">
    <name type="scientific">Sorangium cellulosum</name>
    <name type="common">Polyangium cellulosum</name>
    <dbReference type="NCBI Taxonomy" id="56"/>
    <lineage>
        <taxon>Bacteria</taxon>
        <taxon>Pseudomonadati</taxon>
        <taxon>Myxococcota</taxon>
        <taxon>Polyangia</taxon>
        <taxon>Polyangiales</taxon>
        <taxon>Polyangiaceae</taxon>
        <taxon>Sorangium</taxon>
    </lineage>
</organism>
<dbReference type="Gene3D" id="3.40.50.720">
    <property type="entry name" value="NAD(P)-binding Rossmann-like Domain"/>
    <property type="match status" value="1"/>
</dbReference>
<gene>
    <name evidence="2" type="ORF">BE18_10395</name>
</gene>
<dbReference type="Gene3D" id="3.90.25.10">
    <property type="entry name" value="UDP-galactose 4-epimerase, domain 1"/>
    <property type="match status" value="1"/>
</dbReference>
<accession>A0A150SMJ2</accession>
<evidence type="ECO:0000313" key="3">
    <source>
        <dbReference type="Proteomes" id="UP000075515"/>
    </source>
</evidence>
<evidence type="ECO:0000313" key="2">
    <source>
        <dbReference type="EMBL" id="KYF85744.1"/>
    </source>
</evidence>
<reference evidence="2 3" key="1">
    <citation type="submission" date="2014-02" db="EMBL/GenBank/DDBJ databases">
        <title>The small core and large imbalanced accessory genome model reveals a collaborative survival strategy of Sorangium cellulosum strains in nature.</title>
        <authorList>
            <person name="Han K."/>
            <person name="Peng R."/>
            <person name="Blom J."/>
            <person name="Li Y.-Z."/>
        </authorList>
    </citation>
    <scope>NUCLEOTIDE SEQUENCE [LARGE SCALE GENOMIC DNA]</scope>
    <source>
        <strain evidence="2 3">So0149</strain>
    </source>
</reference>
<dbReference type="InterPro" id="IPR051604">
    <property type="entry name" value="Ergot_Alk_Oxidoreductase"/>
</dbReference>
<proteinExistence type="predicted"/>
<dbReference type="AlphaFoldDB" id="A0A150SMJ2"/>
<dbReference type="CDD" id="cd05269">
    <property type="entry name" value="TMR_SDR_a"/>
    <property type="match status" value="1"/>
</dbReference>
<name>A0A150SMJ2_SORCE</name>
<protein>
    <submittedName>
        <fullName evidence="2">NAD(P)-dependent oxidoreductase</fullName>
    </submittedName>
</protein>
<dbReference type="Pfam" id="PF13460">
    <property type="entry name" value="NAD_binding_10"/>
    <property type="match status" value="1"/>
</dbReference>
<dbReference type="SUPFAM" id="SSF51735">
    <property type="entry name" value="NAD(P)-binding Rossmann-fold domains"/>
    <property type="match status" value="1"/>
</dbReference>
<dbReference type="Proteomes" id="UP000075515">
    <property type="component" value="Unassembled WGS sequence"/>
</dbReference>
<dbReference type="InterPro" id="IPR036291">
    <property type="entry name" value="NAD(P)-bd_dom_sf"/>
</dbReference>
<dbReference type="InterPro" id="IPR016040">
    <property type="entry name" value="NAD(P)-bd_dom"/>
</dbReference>
<comment type="caution">
    <text evidence="2">The sequence shown here is derived from an EMBL/GenBank/DDBJ whole genome shotgun (WGS) entry which is preliminary data.</text>
</comment>
<dbReference type="EMBL" id="JEMC01002656">
    <property type="protein sequence ID" value="KYF85744.1"/>
    <property type="molecule type" value="Genomic_DNA"/>
</dbReference>
<feature type="domain" description="NAD(P)-binding" evidence="1">
    <location>
        <begin position="6"/>
        <end position="179"/>
    </location>
</feature>
<dbReference type="PANTHER" id="PTHR43162:SF1">
    <property type="entry name" value="PRESTALK A DIFFERENTIATION PROTEIN A"/>
    <property type="match status" value="1"/>
</dbReference>
<sequence length="287" mass="30074">MILITGATGTIGREVVRQLVERGAPIRAMTRDPARAAALGREVELVRGDFDDPGSLRAALRGVEALFLLSAPGPSISAHDVATVDAAQESGVKKLVKLSAFGADLRSRVGDWHRAGEHAVRTSGLAWTLLRPVGFASNVLQWAAAIRAGGAVPIWTGDGRQGIIDPGDVAAVAVAALTSDRHDGRIYTLTGPELLNAHDQVAILEGALGRSIETTDVPPDRVRDQMLAAGAARELADAVFEGVSFLREGRAATLSDDVEAVLGRKPRRFEAWARENLAAFGGASGAA</sequence>
<dbReference type="PANTHER" id="PTHR43162">
    <property type="match status" value="1"/>
</dbReference>
<evidence type="ECO:0000259" key="1">
    <source>
        <dbReference type="Pfam" id="PF13460"/>
    </source>
</evidence>